<reference evidence="1 2" key="1">
    <citation type="journal article" date="2015" name="PLoS ONE">
        <title>Rice-Infecting Pseudomonas Genomes Are Highly Accessorized and Harbor Multiple Putative Virulence Mechanisms to Cause Sheath Brown Rot.</title>
        <authorList>
            <person name="Quibod I.L."/>
            <person name="Grande G."/>
            <person name="Oreiro E.G."/>
            <person name="Borja F.N."/>
            <person name="Dossa G.S."/>
            <person name="Mauleon R."/>
            <person name="Cruz C.V."/>
            <person name="Oliva R."/>
        </authorList>
    </citation>
    <scope>NUCLEOTIDE SEQUENCE [LARGE SCALE GENOMIC DNA]</scope>
    <source>
        <strain evidence="1 2">IRRI 6609</strain>
    </source>
</reference>
<dbReference type="EMBL" id="JSYZ01000004">
    <property type="protein sequence ID" value="KPA91992.1"/>
    <property type="molecule type" value="Genomic_DNA"/>
</dbReference>
<comment type="caution">
    <text evidence="1">The sequence shown here is derived from an EMBL/GenBank/DDBJ whole genome shotgun (WGS) entry which is preliminary data.</text>
</comment>
<keyword evidence="2" id="KW-1185">Reference proteome</keyword>
<evidence type="ECO:0000313" key="2">
    <source>
        <dbReference type="Proteomes" id="UP000037931"/>
    </source>
</evidence>
<dbReference type="AlphaFoldDB" id="A0A0M9GIF5"/>
<dbReference type="OrthoDB" id="9983525at2"/>
<organism evidence="1 2">
    <name type="scientific">Pseudomonas asplenii</name>
    <dbReference type="NCBI Taxonomy" id="53407"/>
    <lineage>
        <taxon>Bacteria</taxon>
        <taxon>Pseudomonadati</taxon>
        <taxon>Pseudomonadota</taxon>
        <taxon>Gammaproteobacteria</taxon>
        <taxon>Pseudomonadales</taxon>
        <taxon>Pseudomonadaceae</taxon>
        <taxon>Pseudomonas</taxon>
    </lineage>
</organism>
<sequence length="81" mass="8950">METHLIHFSDGKQKKTQRISFDPFINVGDELRFESTPGVTHVVTRKVLVVACDGNSFRVEYDTNEVLGGIAGSDLARGLDN</sequence>
<dbReference type="RefSeq" id="WP_054062327.1">
    <property type="nucleotide sequence ID" value="NZ_JSYZ01000004.1"/>
</dbReference>
<proteinExistence type="predicted"/>
<evidence type="ECO:0000313" key="1">
    <source>
        <dbReference type="EMBL" id="KPA91992.1"/>
    </source>
</evidence>
<name>A0A0M9GIF5_9PSED</name>
<dbReference type="Proteomes" id="UP000037931">
    <property type="component" value="Unassembled WGS sequence"/>
</dbReference>
<protein>
    <submittedName>
        <fullName evidence="1">Uncharacterized protein</fullName>
    </submittedName>
</protein>
<gene>
    <name evidence="1" type="ORF">PF66_01575</name>
</gene>
<accession>A0A0M9GIF5</accession>